<keyword evidence="4" id="KW-0472">Membrane</keyword>
<feature type="compositionally biased region" description="Acidic residues" evidence="3">
    <location>
        <begin position="54"/>
        <end position="64"/>
    </location>
</feature>
<dbReference type="GO" id="GO:0072699">
    <property type="term" value="P:protein localization to cortical microtubule cytoskeleton"/>
    <property type="evidence" value="ECO:0007669"/>
    <property type="project" value="TreeGrafter"/>
</dbReference>
<feature type="transmembrane region" description="Helical" evidence="4">
    <location>
        <begin position="14"/>
        <end position="34"/>
    </location>
</feature>
<evidence type="ECO:0000313" key="6">
    <source>
        <dbReference type="Proteomes" id="UP001141806"/>
    </source>
</evidence>
<dbReference type="OrthoDB" id="687739at2759"/>
<feature type="compositionally biased region" description="Polar residues" evidence="3">
    <location>
        <begin position="393"/>
        <end position="402"/>
    </location>
</feature>
<dbReference type="InterPro" id="IPR040265">
    <property type="entry name" value="CHUP1/IPGA1-like"/>
</dbReference>
<evidence type="ECO:0000313" key="5">
    <source>
        <dbReference type="EMBL" id="KAJ4980051.1"/>
    </source>
</evidence>
<dbReference type="AlphaFoldDB" id="A0A9Q0L0I3"/>
<evidence type="ECO:0008006" key="7">
    <source>
        <dbReference type="Google" id="ProtNLM"/>
    </source>
</evidence>
<sequence>MESSDSKPMLSKPILLKAGIPLALSLGGLIYSMVTTRRKPPPEAPPAETQLDLPETDDPEELPDNECSHSPHSKSLPPKEEEEEEQQITYTQVTNSLGSLQIHDRYDIENELLSLKRWLIVLQDRERELEVQFIHYCSLKEQESIILELLNKLTSEIARLELLNLEAKFIEAENQRLEAVVVEYLRIVKQLKSARLENGLLQRKVRKLWRKTKLLRKTREHSRVLKQQASALQSREAELLRNEKELESSSQVIKGLEEEIMELRRMLVQLQDEKKELIEKLELAELLASSTSKEKLQETENGYHEQLLTELEQLQKDRAAEVEELIYLRWINACLRHELFRNNKQQITHHEEVEEEEPLVLELEGNEGKKDCGLEYDTDGSSSDSEHHESCLGKTSGSYSGSRRQRLVRKLKRWVEGSEKCKKLWDEKDKHQSKNRSMPSVSYGAIEQHPAARKSCSSV</sequence>
<dbReference type="EMBL" id="JAMYWD010000002">
    <property type="protein sequence ID" value="KAJ4980051.1"/>
    <property type="molecule type" value="Genomic_DNA"/>
</dbReference>
<dbReference type="GO" id="GO:0055028">
    <property type="term" value="C:cortical microtubule"/>
    <property type="evidence" value="ECO:0007669"/>
    <property type="project" value="TreeGrafter"/>
</dbReference>
<dbReference type="PANTHER" id="PTHR31342:SF10">
    <property type="entry name" value="CHUP1-LIKE PROTEIN"/>
    <property type="match status" value="1"/>
</dbReference>
<comment type="caution">
    <text evidence="5">The sequence shown here is derived from an EMBL/GenBank/DDBJ whole genome shotgun (WGS) entry which is preliminary data.</text>
</comment>
<evidence type="ECO:0000256" key="2">
    <source>
        <dbReference type="SAM" id="Coils"/>
    </source>
</evidence>
<feature type="region of interest" description="Disordered" evidence="3">
    <location>
        <begin position="36"/>
        <end position="85"/>
    </location>
</feature>
<proteinExistence type="predicted"/>
<accession>A0A9Q0L0I3</accession>
<keyword evidence="4" id="KW-0812">Transmembrane</keyword>
<evidence type="ECO:0000256" key="4">
    <source>
        <dbReference type="SAM" id="Phobius"/>
    </source>
</evidence>
<keyword evidence="1 2" id="KW-0175">Coiled coil</keyword>
<organism evidence="5 6">
    <name type="scientific">Protea cynaroides</name>
    <dbReference type="NCBI Taxonomy" id="273540"/>
    <lineage>
        <taxon>Eukaryota</taxon>
        <taxon>Viridiplantae</taxon>
        <taxon>Streptophyta</taxon>
        <taxon>Embryophyta</taxon>
        <taxon>Tracheophyta</taxon>
        <taxon>Spermatophyta</taxon>
        <taxon>Magnoliopsida</taxon>
        <taxon>Proteales</taxon>
        <taxon>Proteaceae</taxon>
        <taxon>Protea</taxon>
    </lineage>
</organism>
<evidence type="ECO:0000256" key="1">
    <source>
        <dbReference type="ARBA" id="ARBA00023054"/>
    </source>
</evidence>
<dbReference type="Proteomes" id="UP001141806">
    <property type="component" value="Unassembled WGS sequence"/>
</dbReference>
<reference evidence="5" key="1">
    <citation type="journal article" date="2023" name="Plant J.">
        <title>The genome of the king protea, Protea cynaroides.</title>
        <authorList>
            <person name="Chang J."/>
            <person name="Duong T.A."/>
            <person name="Schoeman C."/>
            <person name="Ma X."/>
            <person name="Roodt D."/>
            <person name="Barker N."/>
            <person name="Li Z."/>
            <person name="Van de Peer Y."/>
            <person name="Mizrachi E."/>
        </authorList>
    </citation>
    <scope>NUCLEOTIDE SEQUENCE</scope>
    <source>
        <tissue evidence="5">Young leaves</tissue>
    </source>
</reference>
<gene>
    <name evidence="5" type="ORF">NE237_010831</name>
</gene>
<name>A0A9Q0L0I3_9MAGN</name>
<feature type="region of interest" description="Disordered" evidence="3">
    <location>
        <begin position="370"/>
        <end position="404"/>
    </location>
</feature>
<feature type="coiled-coil region" evidence="2">
    <location>
        <begin position="239"/>
        <end position="324"/>
    </location>
</feature>
<feature type="region of interest" description="Disordered" evidence="3">
    <location>
        <begin position="425"/>
        <end position="459"/>
    </location>
</feature>
<dbReference type="PANTHER" id="PTHR31342">
    <property type="entry name" value="PROTEIN CHUP1, CHLOROPLASTIC"/>
    <property type="match status" value="1"/>
</dbReference>
<keyword evidence="6" id="KW-1185">Reference proteome</keyword>
<protein>
    <recommendedName>
        <fullName evidence="7">Protein CHUP1, chloroplastic</fullName>
    </recommendedName>
</protein>
<evidence type="ECO:0000256" key="3">
    <source>
        <dbReference type="SAM" id="MobiDB-lite"/>
    </source>
</evidence>
<keyword evidence="4" id="KW-1133">Transmembrane helix</keyword>